<accession>B9F003</accession>
<dbReference type="PANTHER" id="PTHR45786">
    <property type="entry name" value="DNA BINDING PROTEIN-LIKE"/>
    <property type="match status" value="1"/>
</dbReference>
<organism evidence="2">
    <name type="scientific">Oryza sativa subsp. japonica</name>
    <name type="common">Rice</name>
    <dbReference type="NCBI Taxonomy" id="39947"/>
    <lineage>
        <taxon>Eukaryota</taxon>
        <taxon>Viridiplantae</taxon>
        <taxon>Streptophyta</taxon>
        <taxon>Embryophyta</taxon>
        <taxon>Tracheophyta</taxon>
        <taxon>Spermatophyta</taxon>
        <taxon>Magnoliopsida</taxon>
        <taxon>Liliopsida</taxon>
        <taxon>Poales</taxon>
        <taxon>Poaceae</taxon>
        <taxon>BOP clade</taxon>
        <taxon>Oryzoideae</taxon>
        <taxon>Oryzeae</taxon>
        <taxon>Oryzinae</taxon>
        <taxon>Oryza</taxon>
        <taxon>Oryza sativa</taxon>
    </lineage>
</organism>
<dbReference type="Proteomes" id="UP000007752">
    <property type="component" value="Chromosome 2"/>
</dbReference>
<feature type="domain" description="Helitron helicase-like" evidence="1">
    <location>
        <begin position="25"/>
        <end position="206"/>
    </location>
</feature>
<evidence type="ECO:0000313" key="2">
    <source>
        <dbReference type="EMBL" id="EEE56994.1"/>
    </source>
</evidence>
<sequence length="384" mass="44478">MEDANARNGDDPDCNSRIQVSIRDYYCYKFQMRRGIFNPILHGGRLFQQFAVDMYIKVESSRLDYVRNNQKEIRADLYQGLMDSIQAGESRASAVGKRTVLPASFIGGGRNMKRRYMDAMALVQKYGKPNVFLTMTSNPKWDEITRELDPGQTPQDRPDLVVRVFRAKLEDLKKQLFEKHILGKVIAHVYVVEFQKRGLPHAHFLLIMSGRYKLTSAEQYDRIVSAELPDKKKYPELYNMVVKHMMHGPCGRLNDKDLREVLDKEDAGRSMLTAYFEANRQHVWARDILYRDFPMWFTWQTPGKYWKKRDRGGQVGRIVCAHPAEGERYYLRVLLNHLAGSTSFEDLRTVDGVLMPSFRAAAERRGLIEADNTLDECLTEAGVY</sequence>
<proteinExistence type="predicted"/>
<evidence type="ECO:0000259" key="1">
    <source>
        <dbReference type="Pfam" id="PF14214"/>
    </source>
</evidence>
<protein>
    <recommendedName>
        <fullName evidence="1">Helitron helicase-like domain-containing protein</fullName>
    </recommendedName>
</protein>
<dbReference type="InterPro" id="IPR025476">
    <property type="entry name" value="Helitron_helicase-like"/>
</dbReference>
<reference evidence="2" key="2">
    <citation type="submission" date="2008-12" db="EMBL/GenBank/DDBJ databases">
        <title>Improved gene annotation of the rice (Oryza sativa) genomes.</title>
        <authorList>
            <person name="Wang J."/>
            <person name="Li R."/>
            <person name="Fan W."/>
            <person name="Huang Q."/>
            <person name="Zhang J."/>
            <person name="Zhou Y."/>
            <person name="Hu Y."/>
            <person name="Zi S."/>
            <person name="Li J."/>
            <person name="Ni P."/>
            <person name="Zheng H."/>
            <person name="Zhang Y."/>
            <person name="Zhao M."/>
            <person name="Hao Q."/>
            <person name="McDermott J."/>
            <person name="Samudrala R."/>
            <person name="Kristiansen K."/>
            <person name="Wong G.K.-S."/>
        </authorList>
    </citation>
    <scope>NUCLEOTIDE SEQUENCE</scope>
</reference>
<dbReference type="EMBL" id="CM000139">
    <property type="protein sequence ID" value="EEE56994.1"/>
    <property type="molecule type" value="Genomic_DNA"/>
</dbReference>
<gene>
    <name evidence="2" type="ORF">OsJ_06737</name>
</gene>
<dbReference type="Pfam" id="PF14214">
    <property type="entry name" value="Helitron_like_N"/>
    <property type="match status" value="1"/>
</dbReference>
<dbReference type="AlphaFoldDB" id="B9F003"/>
<name>B9F003_ORYSJ</name>
<reference evidence="2" key="1">
    <citation type="journal article" date="2005" name="PLoS Biol.">
        <title>The genomes of Oryza sativa: a history of duplications.</title>
        <authorList>
            <person name="Yu J."/>
            <person name="Wang J."/>
            <person name="Lin W."/>
            <person name="Li S."/>
            <person name="Li H."/>
            <person name="Zhou J."/>
            <person name="Ni P."/>
            <person name="Dong W."/>
            <person name="Hu S."/>
            <person name="Zeng C."/>
            <person name="Zhang J."/>
            <person name="Zhang Y."/>
            <person name="Li R."/>
            <person name="Xu Z."/>
            <person name="Li S."/>
            <person name="Li X."/>
            <person name="Zheng H."/>
            <person name="Cong L."/>
            <person name="Lin L."/>
            <person name="Yin J."/>
            <person name="Geng J."/>
            <person name="Li G."/>
            <person name="Shi J."/>
            <person name="Liu J."/>
            <person name="Lv H."/>
            <person name="Li J."/>
            <person name="Wang J."/>
            <person name="Deng Y."/>
            <person name="Ran L."/>
            <person name="Shi X."/>
            <person name="Wang X."/>
            <person name="Wu Q."/>
            <person name="Li C."/>
            <person name="Ren X."/>
            <person name="Wang J."/>
            <person name="Wang X."/>
            <person name="Li D."/>
            <person name="Liu D."/>
            <person name="Zhang X."/>
            <person name="Ji Z."/>
            <person name="Zhao W."/>
            <person name="Sun Y."/>
            <person name="Zhang Z."/>
            <person name="Bao J."/>
            <person name="Han Y."/>
            <person name="Dong L."/>
            <person name="Ji J."/>
            <person name="Chen P."/>
            <person name="Wu S."/>
            <person name="Liu J."/>
            <person name="Xiao Y."/>
            <person name="Bu D."/>
            <person name="Tan J."/>
            <person name="Yang L."/>
            <person name="Ye C."/>
            <person name="Zhang J."/>
            <person name="Xu J."/>
            <person name="Zhou Y."/>
            <person name="Yu Y."/>
            <person name="Zhang B."/>
            <person name="Zhuang S."/>
            <person name="Wei H."/>
            <person name="Liu B."/>
            <person name="Lei M."/>
            <person name="Yu H."/>
            <person name="Li Y."/>
            <person name="Xu H."/>
            <person name="Wei S."/>
            <person name="He X."/>
            <person name="Fang L."/>
            <person name="Zhang Z."/>
            <person name="Zhang Y."/>
            <person name="Huang X."/>
            <person name="Su Z."/>
            <person name="Tong W."/>
            <person name="Li J."/>
            <person name="Tong Z."/>
            <person name="Li S."/>
            <person name="Ye J."/>
            <person name="Wang L."/>
            <person name="Fang L."/>
            <person name="Lei T."/>
            <person name="Chen C."/>
            <person name="Chen H."/>
            <person name="Xu Z."/>
            <person name="Li H."/>
            <person name="Huang H."/>
            <person name="Zhang F."/>
            <person name="Xu H."/>
            <person name="Li N."/>
            <person name="Zhao C."/>
            <person name="Li S."/>
            <person name="Dong L."/>
            <person name="Huang Y."/>
            <person name="Li L."/>
            <person name="Xi Y."/>
            <person name="Qi Q."/>
            <person name="Li W."/>
            <person name="Zhang B."/>
            <person name="Hu W."/>
            <person name="Zhang Y."/>
            <person name="Tian X."/>
            <person name="Jiao Y."/>
            <person name="Liang X."/>
            <person name="Jin J."/>
            <person name="Gao L."/>
            <person name="Zheng W."/>
            <person name="Hao B."/>
            <person name="Liu S."/>
            <person name="Wang W."/>
            <person name="Yuan L."/>
            <person name="Cao M."/>
            <person name="McDermott J."/>
            <person name="Samudrala R."/>
            <person name="Wang J."/>
            <person name="Wong G.K."/>
            <person name="Yang H."/>
        </authorList>
    </citation>
    <scope>NUCLEOTIDE SEQUENCE [LARGE SCALE GENOMIC DNA]</scope>
</reference>
<dbReference type="PANTHER" id="PTHR45786:SF68">
    <property type="entry name" value="OS02G0701800 PROTEIN"/>
    <property type="match status" value="1"/>
</dbReference>